<dbReference type="Pfam" id="PF16013">
    <property type="entry name" value="DUF4781"/>
    <property type="match status" value="1"/>
</dbReference>
<evidence type="ECO:0000313" key="4">
    <source>
        <dbReference type="Proteomes" id="UP001642520"/>
    </source>
</evidence>
<feature type="transmembrane region" description="Helical" evidence="1">
    <location>
        <begin position="212"/>
        <end position="231"/>
    </location>
</feature>
<accession>A0ABP1MWQ9</accession>
<feature type="transmembrane region" description="Helical" evidence="1">
    <location>
        <begin position="353"/>
        <end position="373"/>
    </location>
</feature>
<organism evidence="3 4">
    <name type="scientific">Xylocopa violacea</name>
    <name type="common">Violet carpenter bee</name>
    <name type="synonym">Apis violacea</name>
    <dbReference type="NCBI Taxonomy" id="135666"/>
    <lineage>
        <taxon>Eukaryota</taxon>
        <taxon>Metazoa</taxon>
        <taxon>Ecdysozoa</taxon>
        <taxon>Arthropoda</taxon>
        <taxon>Hexapoda</taxon>
        <taxon>Insecta</taxon>
        <taxon>Pterygota</taxon>
        <taxon>Neoptera</taxon>
        <taxon>Endopterygota</taxon>
        <taxon>Hymenoptera</taxon>
        <taxon>Apocrita</taxon>
        <taxon>Aculeata</taxon>
        <taxon>Apoidea</taxon>
        <taxon>Anthophila</taxon>
        <taxon>Apidae</taxon>
        <taxon>Xylocopa</taxon>
        <taxon>Xylocopa</taxon>
    </lineage>
</organism>
<evidence type="ECO:0000313" key="3">
    <source>
        <dbReference type="EMBL" id="CAL7933154.1"/>
    </source>
</evidence>
<feature type="transmembrane region" description="Helical" evidence="1">
    <location>
        <begin position="237"/>
        <end position="258"/>
    </location>
</feature>
<evidence type="ECO:0000259" key="2">
    <source>
        <dbReference type="Pfam" id="PF16013"/>
    </source>
</evidence>
<keyword evidence="1" id="KW-1133">Transmembrane helix</keyword>
<feature type="transmembrane region" description="Helical" evidence="1">
    <location>
        <begin position="279"/>
        <end position="301"/>
    </location>
</feature>
<evidence type="ECO:0000256" key="1">
    <source>
        <dbReference type="SAM" id="Phobius"/>
    </source>
</evidence>
<gene>
    <name evidence="3" type="ORF">XYLVIOL_LOCUS330</name>
</gene>
<dbReference type="InterPro" id="IPR031962">
    <property type="entry name" value="DUF4781"/>
</dbReference>
<feature type="domain" description="DUF4781" evidence="2">
    <location>
        <begin position="124"/>
        <end position="418"/>
    </location>
</feature>
<name>A0ABP1MWQ9_XYLVO</name>
<proteinExistence type="predicted"/>
<sequence length="634" mass="71672">MAYSKKEKEEAIKLAREYQQHYYELLPDWFQYESKDYELIRHRIGYAMFGPPKSDKDFSALDDNCKVIYDKGMCKAIDTIYRIIIKYGRGNQDDSIYIAIIFNVIFLHQVPKKSSKENNNECNNMCVLPIFKLKNQKCDVWYIDGDGRVYKSWDDYVKNNRLPECTMILPKSGSYRYDPNYKITKCCSTVWIEVADSPACTTKNKILKGVDIAANTVSICGTIGLSVASFLTPIGPLAVTAGLVYGGVSGSWIIGRSMQKLVDLATHKQSIAPINKNALPAWLGIGSTVLALGANGGTVLLSKAVREGSSIGSGAQMAYNSMIVSNLTVNGIGVAYQGYCLIDKYQEEKKVSVLDLVIFTSHVLFFGNAVLGVKLAGELMNSSRGTIFERFQNALRFNRLREEFNRMYSANVQSESGGIIYKIMNVVNKEDFLNGFGTSWNDQFKIKYSDGNIVLNDRIFLDPIMFTGHLLTVGMIGYSLIQPDSSPAVRNATVLNLKASLKRLFKDYCAKEGFPYVKLPDVRYLNDIFKEMKHATNPVDILTTIFKIAVIILKHCNDPSQFFFDAIYFLWTYCKANLKEYIANSTNETELYDRLTNFVNFLYECIDALEYELFTAFYTYISNTRTEALHIANN</sequence>
<dbReference type="PANTHER" id="PTHR21115:SF0">
    <property type="entry name" value="GH06117P-RELATED"/>
    <property type="match status" value="1"/>
</dbReference>
<reference evidence="3 4" key="1">
    <citation type="submission" date="2024-08" db="EMBL/GenBank/DDBJ databases">
        <authorList>
            <person name="Will J Nash"/>
            <person name="Angela Man"/>
            <person name="Seanna McTaggart"/>
            <person name="Kendall Baker"/>
            <person name="Tom Barker"/>
            <person name="Leah Catchpole"/>
            <person name="Alex Durrant"/>
            <person name="Karim Gharbi"/>
            <person name="Naomi Irish"/>
            <person name="Gemy Kaithakottil"/>
            <person name="Debby Ku"/>
            <person name="Aaliyah Providence"/>
            <person name="Felix Shaw"/>
            <person name="David Swarbreck"/>
            <person name="Chris Watkins"/>
            <person name="Ann M. McCartney"/>
            <person name="Giulio Formenti"/>
            <person name="Alice Mouton"/>
            <person name="Noel Vella"/>
            <person name="Bjorn M von Reumont"/>
            <person name="Adriana Vella"/>
            <person name="Wilfried Haerty"/>
        </authorList>
    </citation>
    <scope>NUCLEOTIDE SEQUENCE [LARGE SCALE GENOMIC DNA]</scope>
</reference>
<feature type="transmembrane region" description="Helical" evidence="1">
    <location>
        <begin position="321"/>
        <end position="341"/>
    </location>
</feature>
<dbReference type="Proteomes" id="UP001642520">
    <property type="component" value="Unassembled WGS sequence"/>
</dbReference>
<keyword evidence="1" id="KW-0812">Transmembrane</keyword>
<protein>
    <recommendedName>
        <fullName evidence="2">DUF4781 domain-containing protein</fullName>
    </recommendedName>
</protein>
<dbReference type="PANTHER" id="PTHR21115">
    <property type="entry name" value="GH06117P-RELATED"/>
    <property type="match status" value="1"/>
</dbReference>
<keyword evidence="1" id="KW-0472">Membrane</keyword>
<dbReference type="EMBL" id="CAXAJV020001280">
    <property type="protein sequence ID" value="CAL7933154.1"/>
    <property type="molecule type" value="Genomic_DNA"/>
</dbReference>
<comment type="caution">
    <text evidence="3">The sequence shown here is derived from an EMBL/GenBank/DDBJ whole genome shotgun (WGS) entry which is preliminary data.</text>
</comment>
<keyword evidence="4" id="KW-1185">Reference proteome</keyword>